<accession>A0A1Y2G1F5</accession>
<feature type="compositionally biased region" description="Low complexity" evidence="1">
    <location>
        <begin position="120"/>
        <end position="140"/>
    </location>
</feature>
<comment type="caution">
    <text evidence="2">The sequence shown here is derived from an EMBL/GenBank/DDBJ whole genome shotgun (WGS) entry which is preliminary data.</text>
</comment>
<evidence type="ECO:0008006" key="4">
    <source>
        <dbReference type="Google" id="ProtNLM"/>
    </source>
</evidence>
<feature type="compositionally biased region" description="Low complexity" evidence="1">
    <location>
        <begin position="1"/>
        <end position="11"/>
    </location>
</feature>
<feature type="compositionally biased region" description="Low complexity" evidence="1">
    <location>
        <begin position="554"/>
        <end position="563"/>
    </location>
</feature>
<reference evidence="2 3" key="1">
    <citation type="submission" date="2016-07" db="EMBL/GenBank/DDBJ databases">
        <title>Pervasive Adenine N6-methylation of Active Genes in Fungi.</title>
        <authorList>
            <consortium name="DOE Joint Genome Institute"/>
            <person name="Mondo S.J."/>
            <person name="Dannebaum R.O."/>
            <person name="Kuo R.C."/>
            <person name="Labutti K."/>
            <person name="Haridas S."/>
            <person name="Kuo A."/>
            <person name="Salamov A."/>
            <person name="Ahrendt S.R."/>
            <person name="Lipzen A."/>
            <person name="Sullivan W."/>
            <person name="Andreopoulos W.B."/>
            <person name="Clum A."/>
            <person name="Lindquist E."/>
            <person name="Daum C."/>
            <person name="Ramamoorthy G.K."/>
            <person name="Gryganskyi A."/>
            <person name="Culley D."/>
            <person name="Magnuson J.K."/>
            <person name="James T.Y."/>
            <person name="O'Malley M.A."/>
            <person name="Stajich J.E."/>
            <person name="Spatafora J.W."/>
            <person name="Visel A."/>
            <person name="Grigoriev I.V."/>
        </authorList>
    </citation>
    <scope>NUCLEOTIDE SEQUENCE [LARGE SCALE GENOMIC DNA]</scope>
    <source>
        <strain evidence="2 3">62-1032</strain>
    </source>
</reference>
<evidence type="ECO:0000256" key="1">
    <source>
        <dbReference type="SAM" id="MobiDB-lite"/>
    </source>
</evidence>
<name>A0A1Y2G1F5_9BASI</name>
<dbReference type="PANTHER" id="PTHR28265">
    <property type="entry name" value="MAINTENANCE OF TELOMERE CAPPING PROTEIN 1"/>
    <property type="match status" value="1"/>
</dbReference>
<feature type="compositionally biased region" description="Low complexity" evidence="1">
    <location>
        <begin position="35"/>
        <end position="81"/>
    </location>
</feature>
<gene>
    <name evidence="2" type="ORF">BCR35DRAFT_299304</name>
</gene>
<organism evidence="2 3">
    <name type="scientific">Leucosporidium creatinivorum</name>
    <dbReference type="NCBI Taxonomy" id="106004"/>
    <lineage>
        <taxon>Eukaryota</taxon>
        <taxon>Fungi</taxon>
        <taxon>Dikarya</taxon>
        <taxon>Basidiomycota</taxon>
        <taxon>Pucciniomycotina</taxon>
        <taxon>Microbotryomycetes</taxon>
        <taxon>Leucosporidiales</taxon>
        <taxon>Leucosporidium</taxon>
    </lineage>
</organism>
<proteinExistence type="predicted"/>
<dbReference type="Pfam" id="PF10310">
    <property type="entry name" value="DUF5427"/>
    <property type="match status" value="2"/>
</dbReference>
<feature type="region of interest" description="Disordered" evidence="1">
    <location>
        <begin position="1"/>
        <end position="191"/>
    </location>
</feature>
<feature type="compositionally biased region" description="Low complexity" evidence="1">
    <location>
        <begin position="525"/>
        <end position="544"/>
    </location>
</feature>
<evidence type="ECO:0000313" key="2">
    <source>
        <dbReference type="EMBL" id="ORY90738.1"/>
    </source>
</evidence>
<feature type="compositionally biased region" description="Low complexity" evidence="1">
    <location>
        <begin position="157"/>
        <end position="167"/>
    </location>
</feature>
<dbReference type="PANTHER" id="PTHR28265:SF1">
    <property type="entry name" value="MAINTENANCE OF TELOMERE CAPPING PROTEIN 1"/>
    <property type="match status" value="1"/>
</dbReference>
<sequence>MANNSTPTRTTSSRDDVLQFLDSLDDYSAPPPPTHSSATKPKPPSTTSTSAPLSSKPRPTSTASAASATAPSAAAPTTTSADAQEAQSVLDFLDEITQRSSTPTAQVKPSSTSDLSKKPSASSIAGLSRSSSRQNIASSAGAPPARKSTDSVRSQRTQPASPAISSAPPLPTPPTTSTAEPTPAAGGGGWGWNSVWSQASSVVAQASSVVAQARTVAEEQVKTATAQAQQAAANAQAAGGIGGLGEGLMKALGENEQAKKWSEGLVEYAKGAHLDQLGKDLKSTTLRSLTDLLNAVAPPIAEHEVIEVSLSHDMLGYEGVETLVYRGLAKIMDQIEGGTLIVNKGQESKMSDAGAAEAEEERNLNTIEGLEEGWKLAQANLDQLIKTSFKPQPAPSSTTTDDLTVPITTCPIYLRIQPVLAPLPYLPRSTSTSEDKESEPKALFFLLLLRDPTHNLAHESLSQSIPAAWLEIPFEENEWVEDVMVEVIRRSVETLGQEYINGRMRAQSVAINKAREEAQRKLEVAASNSGSATPAPAPAAAQEQTQEEKEESSEAAALARATL</sequence>
<feature type="compositionally biased region" description="Low complexity" evidence="1">
    <location>
        <begin position="175"/>
        <end position="184"/>
    </location>
</feature>
<dbReference type="EMBL" id="MCGR01000003">
    <property type="protein sequence ID" value="ORY90738.1"/>
    <property type="molecule type" value="Genomic_DNA"/>
</dbReference>
<dbReference type="OrthoDB" id="5594977at2759"/>
<feature type="region of interest" description="Disordered" evidence="1">
    <location>
        <begin position="520"/>
        <end position="563"/>
    </location>
</feature>
<dbReference type="STRING" id="106004.A0A1Y2G1F5"/>
<dbReference type="InterPro" id="IPR018814">
    <property type="entry name" value="DUF5427"/>
</dbReference>
<feature type="compositionally biased region" description="Polar residues" evidence="1">
    <location>
        <begin position="98"/>
        <end position="114"/>
    </location>
</feature>
<dbReference type="AlphaFoldDB" id="A0A1Y2G1F5"/>
<dbReference type="InParanoid" id="A0A1Y2G1F5"/>
<keyword evidence="3" id="KW-1185">Reference proteome</keyword>
<evidence type="ECO:0000313" key="3">
    <source>
        <dbReference type="Proteomes" id="UP000193467"/>
    </source>
</evidence>
<protein>
    <recommendedName>
        <fullName evidence="4">Maintenance of telomere capping protein 1</fullName>
    </recommendedName>
</protein>
<dbReference type="Proteomes" id="UP000193467">
    <property type="component" value="Unassembled WGS sequence"/>
</dbReference>